<keyword evidence="2" id="KW-0812">Transmembrane</keyword>
<feature type="region of interest" description="Disordered" evidence="1">
    <location>
        <begin position="76"/>
        <end position="140"/>
    </location>
</feature>
<dbReference type="RefSeq" id="XP_007771581.1">
    <property type="nucleotide sequence ID" value="XM_007773391.1"/>
</dbReference>
<comment type="caution">
    <text evidence="3">The sequence shown here is derived from an EMBL/GenBank/DDBJ whole genome shotgun (WGS) entry which is preliminary data.</text>
</comment>
<feature type="compositionally biased region" description="Polar residues" evidence="1">
    <location>
        <begin position="122"/>
        <end position="137"/>
    </location>
</feature>
<gene>
    <name evidence="3" type="ORF">CONPUDRAFT_145744</name>
</gene>
<organism evidence="3 4">
    <name type="scientific">Coniophora puteana (strain RWD-64-598)</name>
    <name type="common">Brown rot fungus</name>
    <dbReference type="NCBI Taxonomy" id="741705"/>
    <lineage>
        <taxon>Eukaryota</taxon>
        <taxon>Fungi</taxon>
        <taxon>Dikarya</taxon>
        <taxon>Basidiomycota</taxon>
        <taxon>Agaricomycotina</taxon>
        <taxon>Agaricomycetes</taxon>
        <taxon>Agaricomycetidae</taxon>
        <taxon>Boletales</taxon>
        <taxon>Coniophorineae</taxon>
        <taxon>Coniophoraceae</taxon>
        <taxon>Coniophora</taxon>
    </lineage>
</organism>
<dbReference type="Proteomes" id="UP000053558">
    <property type="component" value="Unassembled WGS sequence"/>
</dbReference>
<keyword evidence="4" id="KW-1185">Reference proteome</keyword>
<accession>A0A5M3MH56</accession>
<keyword evidence="2" id="KW-0472">Membrane</keyword>
<evidence type="ECO:0000256" key="2">
    <source>
        <dbReference type="SAM" id="Phobius"/>
    </source>
</evidence>
<reference evidence="4" key="1">
    <citation type="journal article" date="2012" name="Science">
        <title>The Paleozoic origin of enzymatic lignin decomposition reconstructed from 31 fungal genomes.</title>
        <authorList>
            <person name="Floudas D."/>
            <person name="Binder M."/>
            <person name="Riley R."/>
            <person name="Barry K."/>
            <person name="Blanchette R.A."/>
            <person name="Henrissat B."/>
            <person name="Martinez A.T."/>
            <person name="Otillar R."/>
            <person name="Spatafora J.W."/>
            <person name="Yadav J.S."/>
            <person name="Aerts A."/>
            <person name="Benoit I."/>
            <person name="Boyd A."/>
            <person name="Carlson A."/>
            <person name="Copeland A."/>
            <person name="Coutinho P.M."/>
            <person name="de Vries R.P."/>
            <person name="Ferreira P."/>
            <person name="Findley K."/>
            <person name="Foster B."/>
            <person name="Gaskell J."/>
            <person name="Glotzer D."/>
            <person name="Gorecki P."/>
            <person name="Heitman J."/>
            <person name="Hesse C."/>
            <person name="Hori C."/>
            <person name="Igarashi K."/>
            <person name="Jurgens J.A."/>
            <person name="Kallen N."/>
            <person name="Kersten P."/>
            <person name="Kohler A."/>
            <person name="Kuees U."/>
            <person name="Kumar T.K.A."/>
            <person name="Kuo A."/>
            <person name="LaButti K."/>
            <person name="Larrondo L.F."/>
            <person name="Lindquist E."/>
            <person name="Ling A."/>
            <person name="Lombard V."/>
            <person name="Lucas S."/>
            <person name="Lundell T."/>
            <person name="Martin R."/>
            <person name="McLaughlin D.J."/>
            <person name="Morgenstern I."/>
            <person name="Morin E."/>
            <person name="Murat C."/>
            <person name="Nagy L.G."/>
            <person name="Nolan M."/>
            <person name="Ohm R.A."/>
            <person name="Patyshakuliyeva A."/>
            <person name="Rokas A."/>
            <person name="Ruiz-Duenas F.J."/>
            <person name="Sabat G."/>
            <person name="Salamov A."/>
            <person name="Samejima M."/>
            <person name="Schmutz J."/>
            <person name="Slot J.C."/>
            <person name="St John F."/>
            <person name="Stenlid J."/>
            <person name="Sun H."/>
            <person name="Sun S."/>
            <person name="Syed K."/>
            <person name="Tsang A."/>
            <person name="Wiebenga A."/>
            <person name="Young D."/>
            <person name="Pisabarro A."/>
            <person name="Eastwood D.C."/>
            <person name="Martin F."/>
            <person name="Cullen D."/>
            <person name="Grigoriev I.V."/>
            <person name="Hibbett D.S."/>
        </authorList>
    </citation>
    <scope>NUCLEOTIDE SEQUENCE [LARGE SCALE GENOMIC DNA]</scope>
    <source>
        <strain evidence="4">RWD-64-598 SS2</strain>
    </source>
</reference>
<feature type="transmembrane region" description="Helical" evidence="2">
    <location>
        <begin position="639"/>
        <end position="662"/>
    </location>
</feature>
<sequence length="675" mass="76783">MFQLLCHALKQLRSWKFSVTLSRLISKFISLLTFLSRLKGPPQGPPADRTWKLTSEIRVDGAAMTLPDSLPGPLSVIDRNSLNMQPTTPPLPLTEISHSGRQSGHDDDSRSTHDRLGIRYSLTGNPYNTPSLRSGRSATGGHTGGLIAEPPSRVNTEIEEQYTLKLSPISPSELKRYDSWDARAEYENASNMVPSRWERYRRPFGLVPDPLIPSLTAYFPQHFQANPVPDGWKMLHHPEGSNFYYHESLRTFTDVNVCDDDIQGDVEFYANHFRSKLELLLLHHSNHLEEYQIDAIKNKSLLVLEPQLNSAEDDVDICYYFVNPEGQSLFWIHDVNSLLWGLEGVRDMSHKRLGIAAYYWKHCMMYPVACEINDNILDDAKSTMIFAKCNYTSTDTIGHLLNVHDIDTYLSVIDDIKVGATRQESRAVCAIGRIMHNITYNQFMNFHGTTNARLYDEDVYGWILGWDYYPSLWMELGSWFLFRAPKAYVSTLHDIYLNKIANRYTWREFITRLHMQLQDFNLLATVLLGANVGFLSIQSVDNGDNGQKSFTQIASYWSLTTSVGSIVLGTFLVRFHQSEGHKDVGAVASFLKKMHSHKRGLERLAVVYSLPYALLMWSLVFFSVAFITEAYQAGDRYDIISLAVVLGLTFCLVVYGTTSILYGSHNRGILSLLLR</sequence>
<evidence type="ECO:0000313" key="4">
    <source>
        <dbReference type="Proteomes" id="UP000053558"/>
    </source>
</evidence>
<dbReference type="EMBL" id="JH711582">
    <property type="protein sequence ID" value="EIW78568.1"/>
    <property type="molecule type" value="Genomic_DNA"/>
</dbReference>
<dbReference type="AlphaFoldDB" id="A0A5M3MH56"/>
<proteinExistence type="predicted"/>
<dbReference type="GeneID" id="19202102"/>
<feature type="transmembrane region" description="Helical" evidence="2">
    <location>
        <begin position="604"/>
        <end position="627"/>
    </location>
</feature>
<dbReference type="KEGG" id="cput:CONPUDRAFT_145744"/>
<keyword evidence="2" id="KW-1133">Transmembrane helix</keyword>
<evidence type="ECO:0000313" key="3">
    <source>
        <dbReference type="EMBL" id="EIW78568.1"/>
    </source>
</evidence>
<dbReference type="OrthoDB" id="2657661at2759"/>
<feature type="compositionally biased region" description="Basic and acidic residues" evidence="1">
    <location>
        <begin position="103"/>
        <end position="117"/>
    </location>
</feature>
<protein>
    <recommendedName>
        <fullName evidence="5">WW domain-containing protein</fullName>
    </recommendedName>
</protein>
<evidence type="ECO:0000256" key="1">
    <source>
        <dbReference type="SAM" id="MobiDB-lite"/>
    </source>
</evidence>
<feature type="transmembrane region" description="Helical" evidence="2">
    <location>
        <begin position="554"/>
        <end position="573"/>
    </location>
</feature>
<evidence type="ECO:0008006" key="5">
    <source>
        <dbReference type="Google" id="ProtNLM"/>
    </source>
</evidence>
<name>A0A5M3MH56_CONPW</name>